<name>A0A6H1ZUR9_9ZZZZ</name>
<gene>
    <name evidence="1" type="ORF">TM448A02252_0005</name>
    <name evidence="2" type="ORF">TM448B04017_0013</name>
</gene>
<protein>
    <submittedName>
        <fullName evidence="1">Uncharacterized protein</fullName>
    </submittedName>
</protein>
<dbReference type="EMBL" id="MT144282">
    <property type="protein sequence ID" value="QJA51676.1"/>
    <property type="molecule type" value="Genomic_DNA"/>
</dbReference>
<evidence type="ECO:0000313" key="1">
    <source>
        <dbReference type="EMBL" id="QJA51676.1"/>
    </source>
</evidence>
<dbReference type="EMBL" id="MT145054">
    <property type="protein sequence ID" value="QJI03059.1"/>
    <property type="molecule type" value="Genomic_DNA"/>
</dbReference>
<accession>A0A6H1ZUR9</accession>
<dbReference type="AlphaFoldDB" id="A0A6H1ZUR9"/>
<evidence type="ECO:0000313" key="2">
    <source>
        <dbReference type="EMBL" id="QJI03059.1"/>
    </source>
</evidence>
<sequence>MRKAMITKNQLKVIIDSMHRYDKFLNKLKDLGVTISFIDSLNLHATLHLILKEFLSEFQLDWIDWWYYEDVEKIVYFPDGTETDITKFDDLYKFLKELDSTTKKKND</sequence>
<organism evidence="1">
    <name type="scientific">viral metagenome</name>
    <dbReference type="NCBI Taxonomy" id="1070528"/>
    <lineage>
        <taxon>unclassified sequences</taxon>
        <taxon>metagenomes</taxon>
        <taxon>organismal metagenomes</taxon>
    </lineage>
</organism>
<reference evidence="1" key="1">
    <citation type="submission" date="2020-03" db="EMBL/GenBank/DDBJ databases">
        <title>The deep terrestrial virosphere.</title>
        <authorList>
            <person name="Holmfeldt K."/>
            <person name="Nilsson E."/>
            <person name="Simone D."/>
            <person name="Lopez-Fernandez M."/>
            <person name="Wu X."/>
            <person name="de Brujin I."/>
            <person name="Lundin D."/>
            <person name="Andersson A."/>
            <person name="Bertilsson S."/>
            <person name="Dopson M."/>
        </authorList>
    </citation>
    <scope>NUCLEOTIDE SEQUENCE</scope>
    <source>
        <strain evidence="1">TM448A02252</strain>
        <strain evidence="2">TM448B04017</strain>
    </source>
</reference>
<proteinExistence type="predicted"/>